<dbReference type="GO" id="GO:0006629">
    <property type="term" value="P:lipid metabolic process"/>
    <property type="evidence" value="ECO:0007669"/>
    <property type="project" value="UniProtKB-KW"/>
</dbReference>
<evidence type="ECO:0000256" key="5">
    <source>
        <dbReference type="ARBA" id="ARBA00023098"/>
    </source>
</evidence>
<evidence type="ECO:0000256" key="6">
    <source>
        <dbReference type="ARBA" id="ARBA00023136"/>
    </source>
</evidence>
<dbReference type="PANTHER" id="PTHR12740:SF4">
    <property type="entry name" value="JNK1_MAPK8-ASSOCIATED MEMBRANE PROTEIN"/>
    <property type="match status" value="1"/>
</dbReference>
<feature type="transmembrane region" description="Helical" evidence="8">
    <location>
        <begin position="492"/>
        <end position="513"/>
    </location>
</feature>
<dbReference type="AlphaFoldDB" id="A0A2A2K4L1"/>
<feature type="region of interest" description="Disordered" evidence="7">
    <location>
        <begin position="255"/>
        <end position="274"/>
    </location>
</feature>
<keyword evidence="10" id="KW-1185">Reference proteome</keyword>
<evidence type="ECO:0000256" key="4">
    <source>
        <dbReference type="ARBA" id="ARBA00022989"/>
    </source>
</evidence>
<evidence type="ECO:0000256" key="1">
    <source>
        <dbReference type="ARBA" id="ARBA00004477"/>
    </source>
</evidence>
<dbReference type="GO" id="GO:0140042">
    <property type="term" value="P:lipid droplet formation"/>
    <property type="evidence" value="ECO:0007669"/>
    <property type="project" value="UniProtKB-ARBA"/>
</dbReference>
<feature type="transmembrane region" description="Helical" evidence="8">
    <location>
        <begin position="612"/>
        <end position="631"/>
    </location>
</feature>
<feature type="transmembrane region" description="Helical" evidence="8">
    <location>
        <begin position="575"/>
        <end position="600"/>
    </location>
</feature>
<feature type="transmembrane region" description="Helical" evidence="8">
    <location>
        <begin position="390"/>
        <end position="410"/>
    </location>
</feature>
<organism evidence="9 10">
    <name type="scientific">Diploscapter pachys</name>
    <dbReference type="NCBI Taxonomy" id="2018661"/>
    <lineage>
        <taxon>Eukaryota</taxon>
        <taxon>Metazoa</taxon>
        <taxon>Ecdysozoa</taxon>
        <taxon>Nematoda</taxon>
        <taxon>Chromadorea</taxon>
        <taxon>Rhabditida</taxon>
        <taxon>Rhabditina</taxon>
        <taxon>Rhabditomorpha</taxon>
        <taxon>Rhabditoidea</taxon>
        <taxon>Rhabditidae</taxon>
        <taxon>Diploscapter</taxon>
    </lineage>
</organism>
<protein>
    <submittedName>
        <fullName evidence="9">Uncharacterized protein</fullName>
    </submittedName>
</protein>
<evidence type="ECO:0000256" key="7">
    <source>
        <dbReference type="SAM" id="MobiDB-lite"/>
    </source>
</evidence>
<dbReference type="EMBL" id="LIAE01009682">
    <property type="protein sequence ID" value="PAV68820.1"/>
    <property type="molecule type" value="Genomic_DNA"/>
</dbReference>
<dbReference type="GO" id="GO:0031625">
    <property type="term" value="F:ubiquitin protein ligase binding"/>
    <property type="evidence" value="ECO:0007669"/>
    <property type="project" value="TreeGrafter"/>
</dbReference>
<proteinExistence type="predicted"/>
<feature type="transmembrane region" description="Helical" evidence="8">
    <location>
        <begin position="27"/>
        <end position="49"/>
    </location>
</feature>
<dbReference type="Proteomes" id="UP000218231">
    <property type="component" value="Unassembled WGS sequence"/>
</dbReference>
<dbReference type="CDD" id="cd23995">
    <property type="entry name" value="Seipin_BSCL2_like"/>
    <property type="match status" value="1"/>
</dbReference>
<dbReference type="PANTHER" id="PTHR12740">
    <property type="entry name" value="JNK1/MAPK8-ASSOCIATED MEMBRANE PROTEIN"/>
    <property type="match status" value="1"/>
</dbReference>
<evidence type="ECO:0000256" key="8">
    <source>
        <dbReference type="SAM" id="Phobius"/>
    </source>
</evidence>
<dbReference type="STRING" id="2018661.A0A2A2K4L1"/>
<feature type="compositionally biased region" description="Acidic residues" evidence="7">
    <location>
        <begin position="257"/>
        <end position="269"/>
    </location>
</feature>
<dbReference type="GO" id="GO:0036503">
    <property type="term" value="P:ERAD pathway"/>
    <property type="evidence" value="ECO:0007669"/>
    <property type="project" value="TreeGrafter"/>
</dbReference>
<comment type="subcellular location">
    <subcellularLocation>
        <location evidence="1">Endoplasmic reticulum membrane</location>
        <topology evidence="1">Multi-pass membrane protein</topology>
    </subcellularLocation>
</comment>
<feature type="transmembrane region" description="Helical" evidence="8">
    <location>
        <begin position="223"/>
        <end position="245"/>
    </location>
</feature>
<evidence type="ECO:0000256" key="2">
    <source>
        <dbReference type="ARBA" id="ARBA00022692"/>
    </source>
</evidence>
<evidence type="ECO:0000313" key="10">
    <source>
        <dbReference type="Proteomes" id="UP000218231"/>
    </source>
</evidence>
<keyword evidence="4 8" id="KW-1133">Transmembrane helix</keyword>
<gene>
    <name evidence="9" type="ORF">WR25_03545</name>
</gene>
<accession>A0A2A2K4L1</accession>
<sequence>MQPPIATARSVWHRVFDRQNLHRLASFLFQLSLLSTVAAVCPFILRILILPSSIQHEIPLNLVFSTCPDDLHGVCSFPTATLEYDQNSLFTRSVSYSLSVRLNFADLDQNRQLSMFQNQLSVHDAEGRLLKNYMRSAYLKEPGLVTRLTCLAFLPLYLLGFICNYSTIDILLTDSHIESLERASMKIIYSLHDKYAQVDSAYLVIHANFGLIRHFTYFWPVSFYLLIFIPTFSFLFFMLTIYWAIGAAKSQPSESAVTEDEADDNEDAATESSAALDEQIPKDLQAIPNSEEMAESDQFELISNNAAQLSNSFTNRYFEEFCNERLSSHLDEVDRHAACALFLRLLHSPDWPDTPSVSRVLWQAACEWGSRARDGSYCDPCRSPLHGYDWMFLGFCAIVPLLINLSYVRVHSPKRISRTHQFLEYLSCGFECILAAIISILLYEPKWSFKLYGCQKAGYKDWYPALYNPVIGFAKTMKCSYEVVYPLFSLPLVYLAILSLIIPICRGLLYVVAFKRKRDAMAVYSAILGLPQWAILHILGAGIIFTSFPFLLLLSSLTSNAMHLSMQGRLTIRQILKLLFTSPIHITILLCNTAFFGFAVLSLTSTEDLRSLYWLLLSPLPTIFYILTIGLSHPSVLTETAA</sequence>
<dbReference type="OrthoDB" id="5920264at2759"/>
<comment type="caution">
    <text evidence="9">The sequence shown here is derived from an EMBL/GenBank/DDBJ whole genome shotgun (WGS) entry which is preliminary data.</text>
</comment>
<evidence type="ECO:0000313" key="9">
    <source>
        <dbReference type="EMBL" id="PAV68820.1"/>
    </source>
</evidence>
<dbReference type="InterPro" id="IPR008485">
    <property type="entry name" value="JAMP"/>
</dbReference>
<keyword evidence="6 8" id="KW-0472">Membrane</keyword>
<keyword evidence="2 8" id="KW-0812">Transmembrane</keyword>
<dbReference type="GO" id="GO:0005789">
    <property type="term" value="C:endoplasmic reticulum membrane"/>
    <property type="evidence" value="ECO:0007669"/>
    <property type="project" value="UniProtKB-SubCell"/>
</dbReference>
<dbReference type="Pfam" id="PF05571">
    <property type="entry name" value="JAMP"/>
    <property type="match status" value="1"/>
</dbReference>
<name>A0A2A2K4L1_9BILA</name>
<evidence type="ECO:0000256" key="3">
    <source>
        <dbReference type="ARBA" id="ARBA00022824"/>
    </source>
</evidence>
<dbReference type="GO" id="GO:0006986">
    <property type="term" value="P:response to unfolded protein"/>
    <property type="evidence" value="ECO:0007669"/>
    <property type="project" value="InterPro"/>
</dbReference>
<reference evidence="9 10" key="1">
    <citation type="journal article" date="2017" name="Curr. Biol.">
        <title>Genome architecture and evolution of a unichromosomal asexual nematode.</title>
        <authorList>
            <person name="Fradin H."/>
            <person name="Zegar C."/>
            <person name="Gutwein M."/>
            <person name="Lucas J."/>
            <person name="Kovtun M."/>
            <person name="Corcoran D."/>
            <person name="Baugh L.R."/>
            <person name="Kiontke K."/>
            <person name="Gunsalus K."/>
            <person name="Fitch D.H."/>
            <person name="Piano F."/>
        </authorList>
    </citation>
    <scope>NUCLEOTIDE SEQUENCE [LARGE SCALE GENOMIC DNA]</scope>
    <source>
        <strain evidence="9">PF1309</strain>
    </source>
</reference>
<dbReference type="InterPro" id="IPR009617">
    <property type="entry name" value="Seipin"/>
</dbReference>
<keyword evidence="3" id="KW-0256">Endoplasmic reticulum</keyword>
<dbReference type="Pfam" id="PF06775">
    <property type="entry name" value="Seipin"/>
    <property type="match status" value="1"/>
</dbReference>
<feature type="transmembrane region" description="Helical" evidence="8">
    <location>
        <begin position="534"/>
        <end position="555"/>
    </location>
</feature>
<feature type="transmembrane region" description="Helical" evidence="8">
    <location>
        <begin position="422"/>
        <end position="443"/>
    </location>
</feature>
<keyword evidence="5" id="KW-0443">Lipid metabolism</keyword>